<feature type="compositionally biased region" description="Low complexity" evidence="1">
    <location>
        <begin position="439"/>
        <end position="453"/>
    </location>
</feature>
<feature type="compositionally biased region" description="Acidic residues" evidence="1">
    <location>
        <begin position="15"/>
        <end position="25"/>
    </location>
</feature>
<feature type="compositionally biased region" description="Polar residues" evidence="1">
    <location>
        <begin position="168"/>
        <end position="181"/>
    </location>
</feature>
<keyword evidence="3" id="KW-1185">Reference proteome</keyword>
<dbReference type="OrthoDB" id="4160615at2759"/>
<evidence type="ECO:0000313" key="2">
    <source>
        <dbReference type="EMBL" id="OCT48378.1"/>
    </source>
</evidence>
<sequence length="506" mass="56334">MATTEPPDGLYAEESNAEAEVDTDETPTSPHIPDLSTVPGNGLRKLSEVNIVATERYGDLYAPIFRQLQIRPDKYYDFHNGVIRVVRRKQQAEIRRATGASIKTTTDYLLRAFGYIVWTPNSEWLLDEKDLDEGEARLVYGKNKAVDPRYHPVCESLWRQMRNVQFTRRATPHRGQSSSDATPVMADGDESYLGDIDSGHPSPHSRARATAMKKIEDLSAEVARRLPAPSRMNADQTEEAIIELITRLATIRANSDPKIFEELWQAHIMRVEELEEEVAHRGEPIANLAAENLHSAVTGNQQDATSPSNEPFNTSGLPLAHSYPSTLAIAPALPSIMSVYISMAQVASPIRNPAPSTAAAPMTPAYHWPSAPVENHHFVNFFTGINYRVDVPSARILGRVQGEMAGNTADVRAHEGNENAGRVHQEVERAKDMIDVNTPASATTTPTFAPNPAKSKEPEDFTIPEWQTMALGWRDFQNDLRYAAQSGVRVWRMKVCVITMHARDMH</sequence>
<gene>
    <name evidence="2" type="ORF">CLCR_03992</name>
</gene>
<name>A0A1C1CIP8_9EURO</name>
<feature type="region of interest" description="Disordered" evidence="1">
    <location>
        <begin position="439"/>
        <end position="459"/>
    </location>
</feature>
<reference evidence="3" key="1">
    <citation type="submission" date="2015-07" db="EMBL/GenBank/DDBJ databases">
        <authorList>
            <person name="Teixeira M.M."/>
            <person name="Souza R.C."/>
            <person name="Almeida L.G."/>
            <person name="Vicente V.A."/>
            <person name="de Hoog S."/>
            <person name="Bocca A.L."/>
            <person name="de Almeida S.R."/>
            <person name="Vasconcelos A.T."/>
            <person name="Felipe M.S."/>
        </authorList>
    </citation>
    <scope>NUCLEOTIDE SEQUENCE [LARGE SCALE GENOMIC DNA]</scope>
    <source>
        <strain evidence="3">KSF</strain>
    </source>
</reference>
<dbReference type="eggNOG" id="ENOG502T6NH">
    <property type="taxonomic scope" value="Eukaryota"/>
</dbReference>
<feature type="region of interest" description="Disordered" evidence="1">
    <location>
        <begin position="168"/>
        <end position="206"/>
    </location>
</feature>
<accession>A0A1C1CIP8</accession>
<dbReference type="VEuPathDB" id="FungiDB:G647_08514"/>
<organism evidence="2 3">
    <name type="scientific">Cladophialophora carrionii</name>
    <dbReference type="NCBI Taxonomy" id="86049"/>
    <lineage>
        <taxon>Eukaryota</taxon>
        <taxon>Fungi</taxon>
        <taxon>Dikarya</taxon>
        <taxon>Ascomycota</taxon>
        <taxon>Pezizomycotina</taxon>
        <taxon>Eurotiomycetes</taxon>
        <taxon>Chaetothyriomycetidae</taxon>
        <taxon>Chaetothyriales</taxon>
        <taxon>Herpotrichiellaceae</taxon>
        <taxon>Cladophialophora</taxon>
    </lineage>
</organism>
<feature type="region of interest" description="Disordered" evidence="1">
    <location>
        <begin position="1"/>
        <end position="34"/>
    </location>
</feature>
<dbReference type="AlphaFoldDB" id="A0A1C1CIP8"/>
<dbReference type="EMBL" id="LGRB01000012">
    <property type="protein sequence ID" value="OCT48378.1"/>
    <property type="molecule type" value="Genomic_DNA"/>
</dbReference>
<proteinExistence type="predicted"/>
<dbReference type="VEuPathDB" id="FungiDB:CLCR_03992"/>
<protein>
    <submittedName>
        <fullName evidence="2">Uncharacterized protein</fullName>
    </submittedName>
</protein>
<dbReference type="Proteomes" id="UP000094526">
    <property type="component" value="Unassembled WGS sequence"/>
</dbReference>
<evidence type="ECO:0000313" key="3">
    <source>
        <dbReference type="Proteomes" id="UP000094526"/>
    </source>
</evidence>
<comment type="caution">
    <text evidence="2">The sequence shown here is derived from an EMBL/GenBank/DDBJ whole genome shotgun (WGS) entry which is preliminary data.</text>
</comment>
<evidence type="ECO:0000256" key="1">
    <source>
        <dbReference type="SAM" id="MobiDB-lite"/>
    </source>
</evidence>